<gene>
    <name evidence="1" type="ORF">V1517DRAFT_334087</name>
</gene>
<name>A0ACC3TCU1_9ASCO</name>
<evidence type="ECO:0000313" key="2">
    <source>
        <dbReference type="Proteomes" id="UP001489719"/>
    </source>
</evidence>
<accession>A0ACC3TCU1</accession>
<dbReference type="EMBL" id="MU970255">
    <property type="protein sequence ID" value="KAK9318962.1"/>
    <property type="molecule type" value="Genomic_DNA"/>
</dbReference>
<feature type="non-terminal residue" evidence="1">
    <location>
        <position position="326"/>
    </location>
</feature>
<organism evidence="1 2">
    <name type="scientific">Lipomyces orientalis</name>
    <dbReference type="NCBI Taxonomy" id="1233043"/>
    <lineage>
        <taxon>Eukaryota</taxon>
        <taxon>Fungi</taxon>
        <taxon>Dikarya</taxon>
        <taxon>Ascomycota</taxon>
        <taxon>Saccharomycotina</taxon>
        <taxon>Lipomycetes</taxon>
        <taxon>Lipomycetales</taxon>
        <taxon>Lipomycetaceae</taxon>
        <taxon>Lipomyces</taxon>
    </lineage>
</organism>
<dbReference type="Proteomes" id="UP001489719">
    <property type="component" value="Unassembled WGS sequence"/>
</dbReference>
<sequence length="326" mass="38012">MAPRIVPGLPDPVAHDDRKLSITCPVCDQLLTGVRGNQSEREQRNRMRVRLLTHVNHKARKNDTGHQEFLNTYQANKASVKLPGTAAEVHRQVERNRRDQRRQIALEAEARAREEALRDADSDKYWQRYLEEPMQGAIKIAHKWLTNYCRNVPEVPPSPESTLVAPTKNMENLFFLLELVGLTPLAMLPTEEPYSSRELINHVDRITRIWPWEGTFQQLVEKVTANISYSSDFDSRLTEQLRSAAKRSGNKRYRRDAAFEYVSYYAAYEDFFRIDLARMAEQRDICLAKRVAWEEVKTNFPDHLVQTIVRWRKGEDLQTILETEYG</sequence>
<evidence type="ECO:0000313" key="1">
    <source>
        <dbReference type="EMBL" id="KAK9318962.1"/>
    </source>
</evidence>
<comment type="caution">
    <text evidence="1">The sequence shown here is derived from an EMBL/GenBank/DDBJ whole genome shotgun (WGS) entry which is preliminary data.</text>
</comment>
<keyword evidence="2" id="KW-1185">Reference proteome</keyword>
<reference evidence="2" key="1">
    <citation type="journal article" date="2024" name="Front. Bioeng. Biotechnol.">
        <title>Genome-scale model development and genomic sequencing of the oleaginous clade Lipomyces.</title>
        <authorList>
            <person name="Czajka J.J."/>
            <person name="Han Y."/>
            <person name="Kim J."/>
            <person name="Mondo S.J."/>
            <person name="Hofstad B.A."/>
            <person name="Robles A."/>
            <person name="Haridas S."/>
            <person name="Riley R."/>
            <person name="LaButti K."/>
            <person name="Pangilinan J."/>
            <person name="Andreopoulos W."/>
            <person name="Lipzen A."/>
            <person name="Yan J."/>
            <person name="Wang M."/>
            <person name="Ng V."/>
            <person name="Grigoriev I.V."/>
            <person name="Spatafora J.W."/>
            <person name="Magnuson J.K."/>
            <person name="Baker S.E."/>
            <person name="Pomraning K.R."/>
        </authorList>
    </citation>
    <scope>NUCLEOTIDE SEQUENCE [LARGE SCALE GENOMIC DNA]</scope>
    <source>
        <strain evidence="2">CBS 10300</strain>
    </source>
</reference>
<protein>
    <submittedName>
        <fullName evidence="1">Uncharacterized protein</fullName>
    </submittedName>
</protein>
<proteinExistence type="predicted"/>